<dbReference type="RefSeq" id="WP_109269975.1">
    <property type="nucleotide sequence ID" value="NZ_QFFF01000001.1"/>
</dbReference>
<name>A0A2U2J0H6_9SPHN</name>
<comment type="caution">
    <text evidence="1">The sequence shown here is derived from an EMBL/GenBank/DDBJ whole genome shotgun (WGS) entry which is preliminary data.</text>
</comment>
<keyword evidence="2" id="KW-1185">Reference proteome</keyword>
<accession>A0A2U2J0H6</accession>
<dbReference type="EMBL" id="QFFF01000001">
    <property type="protein sequence ID" value="PWG01836.1"/>
    <property type="molecule type" value="Genomic_DNA"/>
</dbReference>
<evidence type="ECO:0000313" key="2">
    <source>
        <dbReference type="Proteomes" id="UP000245916"/>
    </source>
</evidence>
<dbReference type="AlphaFoldDB" id="A0A2U2J0H6"/>
<protein>
    <submittedName>
        <fullName evidence="1">Uncharacterized protein</fullName>
    </submittedName>
</protein>
<organism evidence="1 2">
    <name type="scientific">Allosphingosinicella humi</name>
    <dbReference type="NCBI Taxonomy" id="2068657"/>
    <lineage>
        <taxon>Bacteria</taxon>
        <taxon>Pseudomonadati</taxon>
        <taxon>Pseudomonadota</taxon>
        <taxon>Alphaproteobacteria</taxon>
        <taxon>Sphingomonadales</taxon>
        <taxon>Sphingomonadaceae</taxon>
        <taxon>Allosphingosinicella</taxon>
    </lineage>
</organism>
<proteinExistence type="predicted"/>
<dbReference type="Proteomes" id="UP000245916">
    <property type="component" value="Unassembled WGS sequence"/>
</dbReference>
<evidence type="ECO:0000313" key="1">
    <source>
        <dbReference type="EMBL" id="PWG01836.1"/>
    </source>
</evidence>
<gene>
    <name evidence="1" type="ORF">DF286_02315</name>
</gene>
<sequence>MLFLLQSGSTAQAREAYAACLDDALRSNLESRASAAAFDRAATTGCAARAAAFRNAILAAETAAGSSRAEAEELAHMEVEDLAGSMRDLYRFYLEDGSRPK</sequence>
<reference evidence="1 2" key="1">
    <citation type="submission" date="2018-05" db="EMBL/GenBank/DDBJ databases">
        <title>Genome of Sphingosinicella humi QZX222.</title>
        <authorList>
            <person name="Qiao Z."/>
            <person name="Wang G."/>
        </authorList>
    </citation>
    <scope>NUCLEOTIDE SEQUENCE [LARGE SCALE GENOMIC DNA]</scope>
    <source>
        <strain evidence="1 2">QZX222</strain>
    </source>
</reference>